<dbReference type="KEGG" id="tot:TOT_030000216"/>
<dbReference type="OMA" id="VYHIKAR"/>
<dbReference type="EMBL" id="AP011948">
    <property type="protein sequence ID" value="BAM40955.1"/>
    <property type="molecule type" value="Genomic_DNA"/>
</dbReference>
<dbReference type="RefSeq" id="XP_009691256.1">
    <property type="nucleotide sequence ID" value="XM_009692961.1"/>
</dbReference>
<dbReference type="AlphaFoldDB" id="J4D8R5"/>
<dbReference type="OrthoDB" id="361824at2759"/>
<dbReference type="VEuPathDB" id="PiroplasmaDB:TOT_030000216"/>
<proteinExistence type="predicted"/>
<keyword evidence="2" id="KW-1185">Reference proteome</keyword>
<organism evidence="1 2">
    <name type="scientific">Theileria orientalis strain Shintoku</name>
    <dbReference type="NCBI Taxonomy" id="869250"/>
    <lineage>
        <taxon>Eukaryota</taxon>
        <taxon>Sar</taxon>
        <taxon>Alveolata</taxon>
        <taxon>Apicomplexa</taxon>
        <taxon>Aconoidasida</taxon>
        <taxon>Piroplasmida</taxon>
        <taxon>Theileriidae</taxon>
        <taxon>Theileria</taxon>
    </lineage>
</organism>
<name>J4D8R5_THEOR</name>
<gene>
    <name evidence="1" type="ORF">TOT_030000216</name>
</gene>
<evidence type="ECO:0000313" key="1">
    <source>
        <dbReference type="EMBL" id="BAM40955.1"/>
    </source>
</evidence>
<dbReference type="GeneID" id="20715410"/>
<dbReference type="eggNOG" id="ENOG502QXJV">
    <property type="taxonomic scope" value="Eukaryota"/>
</dbReference>
<sequence length="423" mass="49537">MKQRRRLHNLTRIFCTSSLLKLNRTLKRAISFNKSIVNDSKINNGTKSLITCGINRINIIVPNKVFLNISKKSKHPCILSFYLSLSDSLYHIKSRIKLNDDLINSRTFYTLPKSTSIFLSTIANNNILKILYKHGIGVIFNFNKYFGVYLNNIYDIDHLTKVYSCLDKQQPVHHCGDNNINQYTSTKERDILNIIINESTNISNQMSDNKNAIRNGQNHKLDTHLILNQNSFEKIFPLHIIDKLRLYLYRIYNITNETFNLKMEALYKDIIQRPRLYKIVYKNELNIGSLNPKLFEEKFFSSLFNKEYTVKLVSESGPFYGILTDIIESEQKVILNINAYIVDEVKREVYPVYGLVNQDSFNYFSDKKIGDVVECEERCSEEIKILFKEGKAFIDVKRLHQESLIYSLRNKRYVPINEITFSK</sequence>
<dbReference type="Proteomes" id="UP000003786">
    <property type="component" value="Chromosome 3"/>
</dbReference>
<protein>
    <submittedName>
        <fullName evidence="1">Uncharacterized protein</fullName>
    </submittedName>
</protein>
<reference evidence="1 2" key="1">
    <citation type="journal article" date="2012" name="MBio">
        <title>Comparative genome analysis of three eukaryotic parasites with differing abilities to transform leukocytes reveals key mediators of Theileria-induced leukocyte transformation.</title>
        <authorList>
            <person name="Hayashida K."/>
            <person name="Hara Y."/>
            <person name="Abe T."/>
            <person name="Yamasaki C."/>
            <person name="Toyoda A."/>
            <person name="Kosuge T."/>
            <person name="Suzuki Y."/>
            <person name="Sato Y."/>
            <person name="Kawashima S."/>
            <person name="Katayama T."/>
            <person name="Wakaguri H."/>
            <person name="Inoue N."/>
            <person name="Homma K."/>
            <person name="Tada-Umezaki M."/>
            <person name="Yagi Y."/>
            <person name="Fujii Y."/>
            <person name="Habara T."/>
            <person name="Kanehisa M."/>
            <person name="Watanabe H."/>
            <person name="Ito K."/>
            <person name="Gojobori T."/>
            <person name="Sugawara H."/>
            <person name="Imanishi T."/>
            <person name="Weir W."/>
            <person name="Gardner M."/>
            <person name="Pain A."/>
            <person name="Shiels B."/>
            <person name="Hattori M."/>
            <person name="Nene V."/>
            <person name="Sugimoto C."/>
        </authorList>
    </citation>
    <scope>NUCLEOTIDE SEQUENCE [LARGE SCALE GENOMIC DNA]</scope>
    <source>
        <strain evidence="1 2">Shintoku</strain>
    </source>
</reference>
<evidence type="ECO:0000313" key="2">
    <source>
        <dbReference type="Proteomes" id="UP000003786"/>
    </source>
</evidence>
<accession>J4D8R5</accession>